<evidence type="ECO:0000256" key="1">
    <source>
        <dbReference type="ARBA" id="ARBA00023054"/>
    </source>
</evidence>
<feature type="coiled-coil region" evidence="2">
    <location>
        <begin position="89"/>
        <end position="116"/>
    </location>
</feature>
<dbReference type="InParanoid" id="A0A2G5DJ44"/>
<accession>A0A2G5DJ44</accession>
<dbReference type="EMBL" id="KZ305036">
    <property type="protein sequence ID" value="PIA43492.1"/>
    <property type="molecule type" value="Genomic_DNA"/>
</dbReference>
<evidence type="ECO:0000313" key="4">
    <source>
        <dbReference type="EMBL" id="PIA43492.1"/>
    </source>
</evidence>
<name>A0A2G5DJ44_AQUCA</name>
<dbReference type="GO" id="GO:0072699">
    <property type="term" value="P:protein localization to cortical microtubule cytoskeleton"/>
    <property type="evidence" value="ECO:0007669"/>
    <property type="project" value="TreeGrafter"/>
</dbReference>
<dbReference type="GO" id="GO:0055028">
    <property type="term" value="C:cortical microtubule"/>
    <property type="evidence" value="ECO:0007669"/>
    <property type="project" value="TreeGrafter"/>
</dbReference>
<dbReference type="AlphaFoldDB" id="A0A2G5DJ44"/>
<sequence length="419" mass="48887">MKPIILKAGIPLAVSLASFIYSMITTRRTRRSSQESQINLDQNESPEEFEDRDRSEGIDTISSLPCIEEEHMEDAQIMNSLATFRIQYRRNSEEEIFDLMNQVRGLKDRERDLERKFIWYCGLKEQELAFMKLQNMLALEQAHIEFLRMTMESKEAENRRFDLIVVGYLRVVRQLENTVLEKGLLQKKVKKLLRMTRKYFNVISQQTAVLRGRETEILTNQEELQGKAHVIVGLNDEIMALKRFVDDLQDEKKELAEKLELAETSASSVSKKGPEETIVDDHDQLVAELEQLKAERAAEAEELVYLRWINACFRHELTRNQGHGQEDEEKHEKLDHILTYDSDASSTIMDHGESSAFIMTTSHKKPKLLHKFKRWVNGSELCRRPWHGKEHEHKYGRIRSVTDWSAEQHLKARNSCSSA</sequence>
<feature type="region of interest" description="Disordered" evidence="3">
    <location>
        <begin position="32"/>
        <end position="56"/>
    </location>
</feature>
<organism evidence="4 5">
    <name type="scientific">Aquilegia coerulea</name>
    <name type="common">Rocky mountain columbine</name>
    <dbReference type="NCBI Taxonomy" id="218851"/>
    <lineage>
        <taxon>Eukaryota</taxon>
        <taxon>Viridiplantae</taxon>
        <taxon>Streptophyta</taxon>
        <taxon>Embryophyta</taxon>
        <taxon>Tracheophyta</taxon>
        <taxon>Spermatophyta</taxon>
        <taxon>Magnoliopsida</taxon>
        <taxon>Ranunculales</taxon>
        <taxon>Ranunculaceae</taxon>
        <taxon>Thalictroideae</taxon>
        <taxon>Aquilegia</taxon>
    </lineage>
</organism>
<feature type="compositionally biased region" description="Polar residues" evidence="3">
    <location>
        <begin position="34"/>
        <end position="43"/>
    </location>
</feature>
<reference evidence="4 5" key="1">
    <citation type="submission" date="2017-09" db="EMBL/GenBank/DDBJ databases">
        <title>WGS assembly of Aquilegia coerulea Goldsmith.</title>
        <authorList>
            <person name="Hodges S."/>
            <person name="Kramer E."/>
            <person name="Nordborg M."/>
            <person name="Tomkins J."/>
            <person name="Borevitz J."/>
            <person name="Derieg N."/>
            <person name="Yan J."/>
            <person name="Mihaltcheva S."/>
            <person name="Hayes R.D."/>
            <person name="Rokhsar D."/>
        </authorList>
    </citation>
    <scope>NUCLEOTIDE SEQUENCE [LARGE SCALE GENOMIC DNA]</scope>
    <source>
        <strain evidence="5">cv. Goldsmith</strain>
    </source>
</reference>
<evidence type="ECO:0000313" key="5">
    <source>
        <dbReference type="Proteomes" id="UP000230069"/>
    </source>
</evidence>
<proteinExistence type="predicted"/>
<dbReference type="InterPro" id="IPR040265">
    <property type="entry name" value="CHUP1/IPGA1-like"/>
</dbReference>
<evidence type="ECO:0000256" key="3">
    <source>
        <dbReference type="SAM" id="MobiDB-lite"/>
    </source>
</evidence>
<dbReference type="PANTHER" id="PTHR31342">
    <property type="entry name" value="PROTEIN CHUP1, CHLOROPLASTIC"/>
    <property type="match status" value="1"/>
</dbReference>
<keyword evidence="5" id="KW-1185">Reference proteome</keyword>
<dbReference type="PANTHER" id="PTHR31342:SF10">
    <property type="entry name" value="CHUP1-LIKE PROTEIN"/>
    <property type="match status" value="1"/>
</dbReference>
<feature type="coiled-coil region" evidence="2">
    <location>
        <begin position="231"/>
        <end position="302"/>
    </location>
</feature>
<dbReference type="Proteomes" id="UP000230069">
    <property type="component" value="Unassembled WGS sequence"/>
</dbReference>
<gene>
    <name evidence="4" type="ORF">AQUCO_01900114v1</name>
</gene>
<keyword evidence="1 2" id="KW-0175">Coiled coil</keyword>
<dbReference type="OrthoDB" id="687739at2759"/>
<evidence type="ECO:0000256" key="2">
    <source>
        <dbReference type="SAM" id="Coils"/>
    </source>
</evidence>
<dbReference type="STRING" id="218851.A0A2G5DJ44"/>
<protein>
    <submittedName>
        <fullName evidence="4">Uncharacterized protein</fullName>
    </submittedName>
</protein>